<evidence type="ECO:0000313" key="3">
    <source>
        <dbReference type="EMBL" id="MBC6493138.1"/>
    </source>
</evidence>
<dbReference type="InterPro" id="IPR036822">
    <property type="entry name" value="CutC-like_dom_sf"/>
</dbReference>
<evidence type="ECO:0000256" key="2">
    <source>
        <dbReference type="HAMAP-Rule" id="MF_00795"/>
    </source>
</evidence>
<comment type="caution">
    <text evidence="3">The sequence shown here is derived from an EMBL/GenBank/DDBJ whole genome shotgun (WGS) entry which is preliminary data.</text>
</comment>
<reference evidence="3 4" key="1">
    <citation type="submission" date="2016-07" db="EMBL/GenBank/DDBJ databases">
        <title>Genome analysis of Flavihumibacter stibioxidans YS-17.</title>
        <authorList>
            <person name="Shi K."/>
            <person name="Han Y."/>
            <person name="Wang G."/>
        </authorList>
    </citation>
    <scope>NUCLEOTIDE SEQUENCE [LARGE SCALE GENOMIC DNA]</scope>
    <source>
        <strain evidence="3 4">YS-17</strain>
    </source>
</reference>
<dbReference type="Pfam" id="PF03932">
    <property type="entry name" value="CutC"/>
    <property type="match status" value="1"/>
</dbReference>
<dbReference type="Gene3D" id="3.20.20.380">
    <property type="entry name" value="Copper homeostasis (CutC) domain"/>
    <property type="match status" value="1"/>
</dbReference>
<gene>
    <name evidence="2" type="primary">cutC</name>
    <name evidence="3" type="ORF">BC349_18955</name>
</gene>
<keyword evidence="2" id="KW-0963">Cytoplasm</keyword>
<evidence type="ECO:0000256" key="1">
    <source>
        <dbReference type="ARBA" id="ARBA00007768"/>
    </source>
</evidence>
<dbReference type="InterPro" id="IPR005627">
    <property type="entry name" value="CutC-like"/>
</dbReference>
<keyword evidence="4" id="KW-1185">Reference proteome</keyword>
<comment type="subcellular location">
    <subcellularLocation>
        <location evidence="2">Cytoplasm</location>
    </subcellularLocation>
</comment>
<dbReference type="SUPFAM" id="SSF110395">
    <property type="entry name" value="CutC-like"/>
    <property type="match status" value="1"/>
</dbReference>
<dbReference type="PANTHER" id="PTHR12598">
    <property type="entry name" value="COPPER HOMEOSTASIS PROTEIN CUTC"/>
    <property type="match status" value="1"/>
</dbReference>
<accession>A0ABR7MDP3</accession>
<dbReference type="RefSeq" id="WP_187258457.1">
    <property type="nucleotide sequence ID" value="NZ_JBHULF010000006.1"/>
</dbReference>
<dbReference type="PANTHER" id="PTHR12598:SF0">
    <property type="entry name" value="COPPER HOMEOSTASIS PROTEIN CUTC HOMOLOG"/>
    <property type="match status" value="1"/>
</dbReference>
<name>A0ABR7MDP3_9BACT</name>
<dbReference type="HAMAP" id="MF_00795">
    <property type="entry name" value="CutC"/>
    <property type="match status" value="1"/>
</dbReference>
<comment type="caution">
    <text evidence="2">Once thought to be involved in copper homeostasis, experiments in E.coli have shown this is not the case.</text>
</comment>
<proteinExistence type="inferred from homology"/>
<dbReference type="Proteomes" id="UP000765802">
    <property type="component" value="Unassembled WGS sequence"/>
</dbReference>
<comment type="similarity">
    <text evidence="1 2">Belongs to the CutC family.</text>
</comment>
<sequence length="238" mass="25975">MVLELIAFNIESCRLIEQAGGGRIELCANPVEGGTTVSYGMLKAAREAVNIPVFPIIRPRGGDFLYNSEEYTIMQQDVRLCREIGMDGVVIGLLDRFGKVDKARTARLVELAYPMEVTFHRAFDHVSEPLAALEDVIQCGCVRILTSGGADTALQGLPSLQQLVGSADDRIIILPGSGIRSGNIRQLAEATGLQEFHSSARTILKSGMAYVNGNMTERLETYTVDPEEVRACIKAMNR</sequence>
<organism evidence="3 4">
    <name type="scientific">Flavihumibacter stibioxidans</name>
    <dbReference type="NCBI Taxonomy" id="1834163"/>
    <lineage>
        <taxon>Bacteria</taxon>
        <taxon>Pseudomonadati</taxon>
        <taxon>Bacteroidota</taxon>
        <taxon>Chitinophagia</taxon>
        <taxon>Chitinophagales</taxon>
        <taxon>Chitinophagaceae</taxon>
        <taxon>Flavihumibacter</taxon>
    </lineage>
</organism>
<protein>
    <recommendedName>
        <fullName evidence="2">PF03932 family protein CutC</fullName>
    </recommendedName>
</protein>
<dbReference type="EMBL" id="MBUA01000031">
    <property type="protein sequence ID" value="MBC6493138.1"/>
    <property type="molecule type" value="Genomic_DNA"/>
</dbReference>
<evidence type="ECO:0000313" key="4">
    <source>
        <dbReference type="Proteomes" id="UP000765802"/>
    </source>
</evidence>